<evidence type="ECO:0000256" key="1">
    <source>
        <dbReference type="SAM" id="MobiDB-lite"/>
    </source>
</evidence>
<dbReference type="Proteomes" id="UP000799750">
    <property type="component" value="Unassembled WGS sequence"/>
</dbReference>
<feature type="compositionally biased region" description="Basic and acidic residues" evidence="1">
    <location>
        <begin position="212"/>
        <end position="225"/>
    </location>
</feature>
<feature type="region of interest" description="Disordered" evidence="1">
    <location>
        <begin position="290"/>
        <end position="310"/>
    </location>
</feature>
<protein>
    <submittedName>
        <fullName evidence="2">Uncharacterized protein</fullName>
    </submittedName>
</protein>
<feature type="compositionally biased region" description="Polar residues" evidence="1">
    <location>
        <begin position="170"/>
        <end position="185"/>
    </location>
</feature>
<name>A0A6A6QDP7_9PEZI</name>
<feature type="compositionally biased region" description="Low complexity" evidence="1">
    <location>
        <begin position="71"/>
        <end position="82"/>
    </location>
</feature>
<feature type="compositionally biased region" description="Low complexity" evidence="1">
    <location>
        <begin position="21"/>
        <end position="44"/>
    </location>
</feature>
<feature type="compositionally biased region" description="Acidic residues" evidence="1">
    <location>
        <begin position="193"/>
        <end position="204"/>
    </location>
</feature>
<gene>
    <name evidence="2" type="ORF">BU16DRAFT_543522</name>
</gene>
<accession>A0A6A6QDP7</accession>
<organism evidence="2 3">
    <name type="scientific">Lophium mytilinum</name>
    <dbReference type="NCBI Taxonomy" id="390894"/>
    <lineage>
        <taxon>Eukaryota</taxon>
        <taxon>Fungi</taxon>
        <taxon>Dikarya</taxon>
        <taxon>Ascomycota</taxon>
        <taxon>Pezizomycotina</taxon>
        <taxon>Dothideomycetes</taxon>
        <taxon>Pleosporomycetidae</taxon>
        <taxon>Mytilinidiales</taxon>
        <taxon>Mytilinidiaceae</taxon>
        <taxon>Lophium</taxon>
    </lineage>
</organism>
<evidence type="ECO:0000313" key="2">
    <source>
        <dbReference type="EMBL" id="KAF2490174.1"/>
    </source>
</evidence>
<reference evidence="2" key="1">
    <citation type="journal article" date="2020" name="Stud. Mycol.">
        <title>101 Dothideomycetes genomes: a test case for predicting lifestyles and emergence of pathogens.</title>
        <authorList>
            <person name="Haridas S."/>
            <person name="Albert R."/>
            <person name="Binder M."/>
            <person name="Bloem J."/>
            <person name="Labutti K."/>
            <person name="Salamov A."/>
            <person name="Andreopoulos B."/>
            <person name="Baker S."/>
            <person name="Barry K."/>
            <person name="Bills G."/>
            <person name="Bluhm B."/>
            <person name="Cannon C."/>
            <person name="Castanera R."/>
            <person name="Culley D."/>
            <person name="Daum C."/>
            <person name="Ezra D."/>
            <person name="Gonzalez J."/>
            <person name="Henrissat B."/>
            <person name="Kuo A."/>
            <person name="Liang C."/>
            <person name="Lipzen A."/>
            <person name="Lutzoni F."/>
            <person name="Magnuson J."/>
            <person name="Mondo S."/>
            <person name="Nolan M."/>
            <person name="Ohm R."/>
            <person name="Pangilinan J."/>
            <person name="Park H.-J."/>
            <person name="Ramirez L."/>
            <person name="Alfaro M."/>
            <person name="Sun H."/>
            <person name="Tritt A."/>
            <person name="Yoshinaga Y."/>
            <person name="Zwiers L.-H."/>
            <person name="Turgeon B."/>
            <person name="Goodwin S."/>
            <person name="Spatafora J."/>
            <person name="Crous P."/>
            <person name="Grigoriev I."/>
        </authorList>
    </citation>
    <scope>NUCLEOTIDE SEQUENCE</scope>
    <source>
        <strain evidence="2">CBS 269.34</strain>
    </source>
</reference>
<dbReference type="AlphaFoldDB" id="A0A6A6QDP7"/>
<feature type="compositionally biased region" description="Polar residues" evidence="1">
    <location>
        <begin position="47"/>
        <end position="66"/>
    </location>
</feature>
<proteinExistence type="predicted"/>
<evidence type="ECO:0000313" key="3">
    <source>
        <dbReference type="Proteomes" id="UP000799750"/>
    </source>
</evidence>
<dbReference type="OrthoDB" id="10600249at2759"/>
<feature type="region of interest" description="Disordered" evidence="1">
    <location>
        <begin position="20"/>
        <end position="97"/>
    </location>
</feature>
<feature type="compositionally biased region" description="Basic and acidic residues" evidence="1">
    <location>
        <begin position="235"/>
        <end position="247"/>
    </location>
</feature>
<feature type="region of interest" description="Disordered" evidence="1">
    <location>
        <begin position="330"/>
        <end position="362"/>
    </location>
</feature>
<feature type="region of interest" description="Disordered" evidence="1">
    <location>
        <begin position="169"/>
        <end position="252"/>
    </location>
</feature>
<dbReference type="EMBL" id="MU004197">
    <property type="protein sequence ID" value="KAF2490174.1"/>
    <property type="molecule type" value="Genomic_DNA"/>
</dbReference>
<keyword evidence="3" id="KW-1185">Reference proteome</keyword>
<sequence>MVGVDLPRKAMRPTIYDRAVAKAAPPSAAASPGSGPSAARPPASITHVASTAPSTASIINSVLSSPRETKSSASTPPSSQGSDPHRTPAAQPKRARNPPLTLAQYLGHETPPASLATDDSGTSYVTYKPTIEERVARLNSDGQREFQKRLWGRYPPFYRLEDFLPEQRASRSTIPSAPPSFTSQGTKRRSSELDDAADGLDLDSAEASTGSTEDRFALEERKGTVKPDATFQTEGYRDHQPAKRPRYETPTCAGGGAHITMIKSPPAISKDTMSCSKTFEVGYRKIRKPKAISDDRQAKSKGRASNDVNNTKSGAAVVAYKNSRKRNIDDVAGPALAGDSDVRHSKKTKVGNSDGGQTNDLRHTDPLLVGLLRGDVVDHGCFGMHYRTATAFDTDRVELSSWGEVKGDPFNKDPSGMGFVGTVMGLKMDADWLTEIGVSLRMFTGSKARISQPRRIGTHKRGVRLK</sequence>